<accession>W7IUF9</accession>
<feature type="domain" description="HTH cro/C1-type" evidence="2">
    <location>
        <begin position="21"/>
        <end position="74"/>
    </location>
</feature>
<dbReference type="STRING" id="909613.UO65_4285"/>
<name>W7IUF9_9PSEU</name>
<dbReference type="EMBL" id="AYXG01000161">
    <property type="protein sequence ID" value="EWC60397.1"/>
    <property type="molecule type" value="Genomic_DNA"/>
</dbReference>
<dbReference type="InterPro" id="IPR010982">
    <property type="entry name" value="Lambda_DNA-bd_dom_sf"/>
</dbReference>
<dbReference type="Proteomes" id="UP000019277">
    <property type="component" value="Unassembled WGS sequence"/>
</dbReference>
<dbReference type="SMART" id="SM00530">
    <property type="entry name" value="HTH_XRE"/>
    <property type="match status" value="1"/>
</dbReference>
<dbReference type="PROSITE" id="PS50943">
    <property type="entry name" value="HTH_CROC1"/>
    <property type="match status" value="1"/>
</dbReference>
<organism evidence="3 4">
    <name type="scientific">Actinokineospora spheciospongiae</name>
    <dbReference type="NCBI Taxonomy" id="909613"/>
    <lineage>
        <taxon>Bacteria</taxon>
        <taxon>Bacillati</taxon>
        <taxon>Actinomycetota</taxon>
        <taxon>Actinomycetes</taxon>
        <taxon>Pseudonocardiales</taxon>
        <taxon>Pseudonocardiaceae</taxon>
        <taxon>Actinokineospora</taxon>
    </lineage>
</organism>
<feature type="region of interest" description="Disordered" evidence="1">
    <location>
        <begin position="94"/>
        <end position="113"/>
    </location>
</feature>
<dbReference type="InterPro" id="IPR001387">
    <property type="entry name" value="Cro/C1-type_HTH"/>
</dbReference>
<dbReference type="RefSeq" id="WP_063935985.1">
    <property type="nucleotide sequence ID" value="NZ_AYXG01000161.1"/>
</dbReference>
<dbReference type="GO" id="GO:0003677">
    <property type="term" value="F:DNA binding"/>
    <property type="evidence" value="ECO:0007669"/>
    <property type="project" value="UniProtKB-KW"/>
</dbReference>
<comment type="caution">
    <text evidence="3">The sequence shown here is derived from an EMBL/GenBank/DDBJ whole genome shotgun (WGS) entry which is preliminary data.</text>
</comment>
<dbReference type="SUPFAM" id="SSF47413">
    <property type="entry name" value="lambda repressor-like DNA-binding domains"/>
    <property type="match status" value="1"/>
</dbReference>
<dbReference type="CDD" id="cd00093">
    <property type="entry name" value="HTH_XRE"/>
    <property type="match status" value="1"/>
</dbReference>
<dbReference type="Pfam" id="PF13560">
    <property type="entry name" value="HTH_31"/>
    <property type="match status" value="1"/>
</dbReference>
<proteinExistence type="predicted"/>
<dbReference type="AlphaFoldDB" id="W7IUF9"/>
<reference evidence="3 4" key="1">
    <citation type="journal article" date="2014" name="Genome Announc.">
        <title>Draft Genome Sequence of the Antitrypanosomally Active Sponge-Associated Bacterium Actinokineospora sp. Strain EG49.</title>
        <authorList>
            <person name="Harjes J."/>
            <person name="Ryu T."/>
            <person name="Abdelmohsen U.R."/>
            <person name="Moitinho-Silva L."/>
            <person name="Horn H."/>
            <person name="Ravasi T."/>
            <person name="Hentschel U."/>
        </authorList>
    </citation>
    <scope>NUCLEOTIDE SEQUENCE [LARGE SCALE GENOMIC DNA]</scope>
    <source>
        <strain evidence="3 4">EG49</strain>
    </source>
</reference>
<sequence length="113" mass="11709">MVRHPLTSEERERGRRLGSLLRAARGNLTLAAIAERAGLPSETLRKIEAGRIAGPSFFTVAAIAAALGLSLDRVVALCALPGAEPLPQPAAVAWAWPGDPPSPATAGSVRRPA</sequence>
<dbReference type="OrthoDB" id="5196639at2"/>
<keyword evidence="4" id="KW-1185">Reference proteome</keyword>
<evidence type="ECO:0000313" key="4">
    <source>
        <dbReference type="Proteomes" id="UP000019277"/>
    </source>
</evidence>
<accession>A0A8E3BI07</accession>
<evidence type="ECO:0000313" key="3">
    <source>
        <dbReference type="EMBL" id="EWC60397.1"/>
    </source>
</evidence>
<dbReference type="eggNOG" id="COG1426">
    <property type="taxonomic scope" value="Bacteria"/>
</dbReference>
<keyword evidence="3" id="KW-0238">DNA-binding</keyword>
<protein>
    <submittedName>
        <fullName evidence="3">Putative DNa-binding protein</fullName>
    </submittedName>
</protein>
<gene>
    <name evidence="3" type="ORF">UO65_4285</name>
</gene>
<dbReference type="Gene3D" id="1.10.260.40">
    <property type="entry name" value="lambda repressor-like DNA-binding domains"/>
    <property type="match status" value="1"/>
</dbReference>
<evidence type="ECO:0000256" key="1">
    <source>
        <dbReference type="SAM" id="MobiDB-lite"/>
    </source>
</evidence>
<evidence type="ECO:0000259" key="2">
    <source>
        <dbReference type="PROSITE" id="PS50943"/>
    </source>
</evidence>